<evidence type="ECO:0000313" key="2">
    <source>
        <dbReference type="EMBL" id="KAK7473552.1"/>
    </source>
</evidence>
<sequence length="165" mass="18219">MTSLTSTTPSSGSDWRLVLRSSSPENKSGFLPWDNPDNVMRACSMFLLLLVSAMLVTERQADGFLFDANKVEDTVRKAGKWVMDNCNLNKDGVTCNGVKLLRRRRSTQGLTDQSLTATLDKVCPEFNVGPKAKMADVVDTAMQEMDANKDGTLNTNESVRFTSLM</sequence>
<dbReference type="InterPro" id="IPR002048">
    <property type="entry name" value="EF_hand_dom"/>
</dbReference>
<gene>
    <name evidence="2" type="ORF">BaRGS_00035213</name>
</gene>
<proteinExistence type="predicted"/>
<organism evidence="2 3">
    <name type="scientific">Batillaria attramentaria</name>
    <dbReference type="NCBI Taxonomy" id="370345"/>
    <lineage>
        <taxon>Eukaryota</taxon>
        <taxon>Metazoa</taxon>
        <taxon>Spiralia</taxon>
        <taxon>Lophotrochozoa</taxon>
        <taxon>Mollusca</taxon>
        <taxon>Gastropoda</taxon>
        <taxon>Caenogastropoda</taxon>
        <taxon>Sorbeoconcha</taxon>
        <taxon>Cerithioidea</taxon>
        <taxon>Batillariidae</taxon>
        <taxon>Batillaria</taxon>
    </lineage>
</organism>
<dbReference type="AlphaFoldDB" id="A0ABD0JGQ0"/>
<keyword evidence="3" id="KW-1185">Reference proteome</keyword>
<reference evidence="2 3" key="1">
    <citation type="journal article" date="2023" name="Sci. Data">
        <title>Genome assembly of the Korean intertidal mud-creeper Batillaria attramentaria.</title>
        <authorList>
            <person name="Patra A.K."/>
            <person name="Ho P.T."/>
            <person name="Jun S."/>
            <person name="Lee S.J."/>
            <person name="Kim Y."/>
            <person name="Won Y.J."/>
        </authorList>
    </citation>
    <scope>NUCLEOTIDE SEQUENCE [LARGE SCALE GENOMIC DNA]</scope>
    <source>
        <strain evidence="2">Wonlab-2016</strain>
    </source>
</reference>
<evidence type="ECO:0000313" key="3">
    <source>
        <dbReference type="Proteomes" id="UP001519460"/>
    </source>
</evidence>
<dbReference type="PROSITE" id="PS50222">
    <property type="entry name" value="EF_HAND_2"/>
    <property type="match status" value="1"/>
</dbReference>
<comment type="caution">
    <text evidence="2">The sequence shown here is derived from an EMBL/GenBank/DDBJ whole genome shotgun (WGS) entry which is preliminary data.</text>
</comment>
<dbReference type="Proteomes" id="UP001519460">
    <property type="component" value="Unassembled WGS sequence"/>
</dbReference>
<protein>
    <recommendedName>
        <fullName evidence="1">EF-hand domain-containing protein</fullName>
    </recommendedName>
</protein>
<feature type="domain" description="EF-hand" evidence="1">
    <location>
        <begin position="133"/>
        <end position="165"/>
    </location>
</feature>
<accession>A0ABD0JGQ0</accession>
<feature type="non-terminal residue" evidence="2">
    <location>
        <position position="165"/>
    </location>
</feature>
<dbReference type="EMBL" id="JACVVK020000465">
    <property type="protein sequence ID" value="KAK7473552.1"/>
    <property type="molecule type" value="Genomic_DNA"/>
</dbReference>
<evidence type="ECO:0000259" key="1">
    <source>
        <dbReference type="PROSITE" id="PS50222"/>
    </source>
</evidence>
<name>A0ABD0JGQ0_9CAEN</name>